<protein>
    <submittedName>
        <fullName evidence="2">Replicase</fullName>
    </submittedName>
</protein>
<dbReference type="Pfam" id="PF03090">
    <property type="entry name" value="Replicase"/>
    <property type="match status" value="1"/>
</dbReference>
<dbReference type="EMBL" id="KU871396">
    <property type="protein sequence ID" value="AMR60768.1"/>
    <property type="molecule type" value="Genomic_DNA"/>
</dbReference>
<gene>
    <name evidence="2" type="primary">rep</name>
</gene>
<proteinExistence type="predicted"/>
<dbReference type="AlphaFoldDB" id="A0A1P8A7D2"/>
<dbReference type="InterPro" id="IPR004322">
    <property type="entry name" value="Plasmid_replicase_bac"/>
</dbReference>
<dbReference type="InterPro" id="IPR014820">
    <property type="entry name" value="PriCT_1"/>
</dbReference>
<accession>A0A1P8A7D2</accession>
<reference evidence="2" key="1">
    <citation type="journal article" date="2017" name="J. Antimicrob. Chemother.">
        <title>Dissemination of blaOXA-58 in Proteus mirabilis isolates from Germany.</title>
        <authorList>
            <person name="Lange F."/>
            <person name="Pfennigwerth N."/>
            <person name="Gerigk S."/>
            <person name="Gohlke F."/>
            <person name="Oberdorfer K."/>
            <person name="Purr I."/>
            <person name="Wohanka N."/>
            <person name="Roggenkamp A."/>
            <person name="Gatermann S.G."/>
            <person name="Kaase M."/>
        </authorList>
    </citation>
    <scope>NUCLEOTIDE SEQUENCE</scope>
    <source>
        <strain evidence="2">NRZ-10797</strain>
        <strain evidence="3">NRZ-13153</strain>
        <plasmid evidence="2">p10797_OXA-58</plasmid>
        <plasmid evidence="3">p13153-OXA-58</plasmid>
    </source>
</reference>
<name>A0A1P8A7D2_PROMI</name>
<geneLocation type="plasmid" evidence="2">
    <name>p10797_OXA-58</name>
</geneLocation>
<dbReference type="SMART" id="SM00942">
    <property type="entry name" value="PriCT_1"/>
    <property type="match status" value="1"/>
</dbReference>
<sequence length="272" mass="31147">MRTLYQLDLFTSSIAHYLACSDDLGNVVRLPKEKAITKPYIAPNNSSFINCLLFDIDKPDAGASWLDNNIAMPNWICQNPLNGHAHYGYMLKTPVSRTLKARGTPQRYLARIQQAMTEQLEADAGYAHFLTKTPAHDKHRTIWGRSEPFTLDELRDGLDADLPLRLKRETAVGEGRNVTLFDGLRFWAYRERLKYNDFDRWFTACLSHAQALNQFSCPLGYNELKSTAKSVAKWTWQNINANGLSKAQTNRIRKRWAKNNAELIDIQGDLIR</sequence>
<evidence type="ECO:0000313" key="3">
    <source>
        <dbReference type="EMBL" id="AMR60774.1"/>
    </source>
</evidence>
<dbReference type="Pfam" id="PF08708">
    <property type="entry name" value="PriCT_1"/>
    <property type="match status" value="1"/>
</dbReference>
<feature type="domain" description="Primase C-terminal 1" evidence="1">
    <location>
        <begin position="165"/>
        <end position="237"/>
    </location>
</feature>
<dbReference type="EMBL" id="KU871397">
    <property type="protein sequence ID" value="AMR60774.1"/>
    <property type="molecule type" value="Genomic_DNA"/>
</dbReference>
<geneLocation type="plasmid" evidence="3">
    <name>p13153-OXA-58</name>
</geneLocation>
<evidence type="ECO:0000313" key="2">
    <source>
        <dbReference type="EMBL" id="AMR60768.1"/>
    </source>
</evidence>
<evidence type="ECO:0000259" key="1">
    <source>
        <dbReference type="SMART" id="SM00942"/>
    </source>
</evidence>
<dbReference type="Gene3D" id="1.10.340.50">
    <property type="match status" value="1"/>
</dbReference>
<organism evidence="2">
    <name type="scientific">Proteus mirabilis</name>
    <dbReference type="NCBI Taxonomy" id="584"/>
    <lineage>
        <taxon>Bacteria</taxon>
        <taxon>Pseudomonadati</taxon>
        <taxon>Pseudomonadota</taxon>
        <taxon>Gammaproteobacteria</taxon>
        <taxon>Enterobacterales</taxon>
        <taxon>Morganellaceae</taxon>
        <taxon>Proteus</taxon>
    </lineage>
</organism>
<dbReference type="RefSeq" id="WP_135091680.1">
    <property type="nucleotide sequence ID" value="NZ_JAPZXG010000023.1"/>
</dbReference>
<keyword evidence="2" id="KW-0614">Plasmid</keyword>